<proteinExistence type="predicted"/>
<accession>A0A9P4NVG2</accession>
<gene>
    <name evidence="1" type="ORF">EJ08DRAFT_163656</name>
</gene>
<dbReference type="PANTHER" id="PTHR38166:SF1">
    <property type="entry name" value="C2H2-TYPE DOMAIN-CONTAINING PROTEIN"/>
    <property type="match status" value="1"/>
</dbReference>
<dbReference type="AlphaFoldDB" id="A0A9P4NVG2"/>
<evidence type="ECO:0008006" key="3">
    <source>
        <dbReference type="Google" id="ProtNLM"/>
    </source>
</evidence>
<evidence type="ECO:0000313" key="2">
    <source>
        <dbReference type="Proteomes" id="UP000800235"/>
    </source>
</evidence>
<dbReference type="EMBL" id="MU007028">
    <property type="protein sequence ID" value="KAF2432133.1"/>
    <property type="molecule type" value="Genomic_DNA"/>
</dbReference>
<dbReference type="PANTHER" id="PTHR38166">
    <property type="entry name" value="C2H2-TYPE DOMAIN-CONTAINING PROTEIN-RELATED"/>
    <property type="match status" value="1"/>
</dbReference>
<name>A0A9P4NVG2_9PEZI</name>
<evidence type="ECO:0000313" key="1">
    <source>
        <dbReference type="EMBL" id="KAF2432133.1"/>
    </source>
</evidence>
<dbReference type="Proteomes" id="UP000800235">
    <property type="component" value="Unassembled WGS sequence"/>
</dbReference>
<organism evidence="1 2">
    <name type="scientific">Tothia fuscella</name>
    <dbReference type="NCBI Taxonomy" id="1048955"/>
    <lineage>
        <taxon>Eukaryota</taxon>
        <taxon>Fungi</taxon>
        <taxon>Dikarya</taxon>
        <taxon>Ascomycota</taxon>
        <taxon>Pezizomycotina</taxon>
        <taxon>Dothideomycetes</taxon>
        <taxon>Pleosporomycetidae</taxon>
        <taxon>Venturiales</taxon>
        <taxon>Cylindrosympodiaceae</taxon>
        <taxon>Tothia</taxon>
    </lineage>
</organism>
<protein>
    <recommendedName>
        <fullName evidence="3">C2H2-type domain-containing protein</fullName>
    </recommendedName>
</protein>
<keyword evidence="2" id="KW-1185">Reference proteome</keyword>
<dbReference type="OrthoDB" id="4738706at2759"/>
<reference evidence="1" key="1">
    <citation type="journal article" date="2020" name="Stud. Mycol.">
        <title>101 Dothideomycetes genomes: a test case for predicting lifestyles and emergence of pathogens.</title>
        <authorList>
            <person name="Haridas S."/>
            <person name="Albert R."/>
            <person name="Binder M."/>
            <person name="Bloem J."/>
            <person name="Labutti K."/>
            <person name="Salamov A."/>
            <person name="Andreopoulos B."/>
            <person name="Baker S."/>
            <person name="Barry K."/>
            <person name="Bills G."/>
            <person name="Bluhm B."/>
            <person name="Cannon C."/>
            <person name="Castanera R."/>
            <person name="Culley D."/>
            <person name="Daum C."/>
            <person name="Ezra D."/>
            <person name="Gonzalez J."/>
            <person name="Henrissat B."/>
            <person name="Kuo A."/>
            <person name="Liang C."/>
            <person name="Lipzen A."/>
            <person name="Lutzoni F."/>
            <person name="Magnuson J."/>
            <person name="Mondo S."/>
            <person name="Nolan M."/>
            <person name="Ohm R."/>
            <person name="Pangilinan J."/>
            <person name="Park H.-J."/>
            <person name="Ramirez L."/>
            <person name="Alfaro M."/>
            <person name="Sun H."/>
            <person name="Tritt A."/>
            <person name="Yoshinaga Y."/>
            <person name="Zwiers L.-H."/>
            <person name="Turgeon B."/>
            <person name="Goodwin S."/>
            <person name="Spatafora J."/>
            <person name="Crous P."/>
            <person name="Grigoriev I."/>
        </authorList>
    </citation>
    <scope>NUCLEOTIDE SEQUENCE</scope>
    <source>
        <strain evidence="1">CBS 130266</strain>
    </source>
</reference>
<comment type="caution">
    <text evidence="1">The sequence shown here is derived from an EMBL/GenBank/DDBJ whole genome shotgun (WGS) entry which is preliminary data.</text>
</comment>
<sequence length="252" mass="29184">MYHREHVYRRHVLPIRCMRCLETFKDEATLGAHAQQDVPCQKSSSVPENVIEGCDKDQEKRLKCRKRKPGETEEDRWADMYRILFGEDCEIPTPYYDLEIQTTSPNSSNLPIIEDHLRQLPQRLAVDINRLLNRPLDDEQRAALPAIIRSSLQEVMQPFLHMLFPSPVVSQPHSAAPSSDPGDSAYGIWDRGPPWEQCQKEVKRFIMEMHILCNTTILCLFSWSRAGNCSLRMVFPYLRLKLGVIQLILLVL</sequence>